<evidence type="ECO:0000313" key="1">
    <source>
        <dbReference type="EMBL" id="GBF33991.1"/>
    </source>
</evidence>
<sequence>MAEKMNEELDPILQSVIRIELLAFFQANPHTRDTADGLALRLHRPRHLVETALSTLGALGILEIGGTKKITIYRLRNGDSIANYFRERGEKELSKPPLR</sequence>
<proteinExistence type="predicted"/>
<dbReference type="AlphaFoldDB" id="A0A2L2XJ86"/>
<evidence type="ECO:0000313" key="2">
    <source>
        <dbReference type="Proteomes" id="UP000239549"/>
    </source>
</evidence>
<comment type="caution">
    <text evidence="1">The sequence shown here is derived from an EMBL/GenBank/DDBJ whole genome shotgun (WGS) entry which is preliminary data.</text>
</comment>
<accession>A0A2L2XJ86</accession>
<name>A0A2L2XJ86_9FIRM</name>
<reference evidence="2" key="1">
    <citation type="submission" date="2018-02" db="EMBL/GenBank/DDBJ databases">
        <title>Genome sequence of Desulfocucumis palustris strain NAW-5.</title>
        <authorList>
            <person name="Watanabe M."/>
            <person name="Kojima H."/>
            <person name="Fukui M."/>
        </authorList>
    </citation>
    <scope>NUCLEOTIDE SEQUENCE [LARGE SCALE GENOMIC DNA]</scope>
    <source>
        <strain evidence="2">NAW-5</strain>
    </source>
</reference>
<dbReference type="Proteomes" id="UP000239549">
    <property type="component" value="Unassembled WGS sequence"/>
</dbReference>
<dbReference type="EMBL" id="BFAV01000125">
    <property type="protein sequence ID" value="GBF33991.1"/>
    <property type="molecule type" value="Genomic_DNA"/>
</dbReference>
<protein>
    <submittedName>
        <fullName evidence="1">Uncharacterized protein</fullName>
    </submittedName>
</protein>
<organism evidence="1 2">
    <name type="scientific">Desulfocucumis palustris</name>
    <dbReference type="NCBI Taxonomy" id="1898651"/>
    <lineage>
        <taxon>Bacteria</taxon>
        <taxon>Bacillati</taxon>
        <taxon>Bacillota</taxon>
        <taxon>Clostridia</taxon>
        <taxon>Eubacteriales</taxon>
        <taxon>Desulfocucumaceae</taxon>
        <taxon>Desulfocucumis</taxon>
    </lineage>
</organism>
<dbReference type="RefSeq" id="WP_104372306.1">
    <property type="nucleotide sequence ID" value="NZ_BFAV01000125.1"/>
</dbReference>
<keyword evidence="2" id="KW-1185">Reference proteome</keyword>
<gene>
    <name evidence="1" type="ORF">DCCM_3102</name>
</gene>
<dbReference type="OrthoDB" id="2390233at2"/>